<keyword evidence="1" id="KW-0449">Lipoprotein</keyword>
<name>A0A0B8PL89_9VIBR</name>
<sequence length="225" mass="24777">MHSLLKVFPLLTLTLCGCISQDYIDKKAAAVAIQETMEKARKAHSPSLSNVQYLTKPPAQSTPMTANKAPAWLQQDVRVKADNLPLSTVLNGLLEGTDIDLSFDPDVNPNKRVTLNVHDSRESVINLLSSLTQYGLTPSQHHLTVGFYQSDTFVLKIPAGSYSASKAVKAKAAAVKGATPKAKKAAPKWKVSTSPLTTTRCKSSMKWRMPSPRYWRTKVKKTRTR</sequence>
<gene>
    <name evidence="1" type="ORF">JCM19232_4982</name>
</gene>
<protein>
    <submittedName>
        <fullName evidence="1">Lipoprotein</fullName>
    </submittedName>
</protein>
<evidence type="ECO:0000313" key="2">
    <source>
        <dbReference type="Proteomes" id="UP000031670"/>
    </source>
</evidence>
<dbReference type="EMBL" id="BBSA01000020">
    <property type="protein sequence ID" value="GAM65482.1"/>
    <property type="molecule type" value="Genomic_DNA"/>
</dbReference>
<reference evidence="1 2" key="1">
    <citation type="submission" date="2015-01" db="EMBL/GenBank/DDBJ databases">
        <title>Vibrio sp. C5 JCM 19232 whole genome shotgun sequence.</title>
        <authorList>
            <person name="Sawabe T."/>
            <person name="Meirelles P."/>
            <person name="Feng G."/>
            <person name="Sayaka M."/>
            <person name="Hattori M."/>
            <person name="Ohkuma M."/>
        </authorList>
    </citation>
    <scope>NUCLEOTIDE SEQUENCE [LARGE SCALE GENOMIC DNA]</scope>
    <source>
        <strain evidence="1 2">JCM19232</strain>
    </source>
</reference>
<comment type="caution">
    <text evidence="1">The sequence shown here is derived from an EMBL/GenBank/DDBJ whole genome shotgun (WGS) entry which is preliminary data.</text>
</comment>
<evidence type="ECO:0000313" key="1">
    <source>
        <dbReference type="EMBL" id="GAM65482.1"/>
    </source>
</evidence>
<proteinExistence type="predicted"/>
<organism evidence="1 2">
    <name type="scientific">Vibrio ishigakensis</name>
    <dbReference type="NCBI Taxonomy" id="1481914"/>
    <lineage>
        <taxon>Bacteria</taxon>
        <taxon>Pseudomonadati</taxon>
        <taxon>Pseudomonadota</taxon>
        <taxon>Gammaproteobacteria</taxon>
        <taxon>Vibrionales</taxon>
        <taxon>Vibrionaceae</taxon>
        <taxon>Vibrio</taxon>
    </lineage>
</organism>
<dbReference type="AlphaFoldDB" id="A0A0B8PL89"/>
<dbReference type="PROSITE" id="PS51257">
    <property type="entry name" value="PROKAR_LIPOPROTEIN"/>
    <property type="match status" value="1"/>
</dbReference>
<reference evidence="1 2" key="2">
    <citation type="submission" date="2015-01" db="EMBL/GenBank/DDBJ databases">
        <authorList>
            <consortium name="NBRP consortium"/>
            <person name="Sawabe T."/>
            <person name="Meirelles P."/>
            <person name="Feng G."/>
            <person name="Sayaka M."/>
            <person name="Hattori M."/>
            <person name="Ohkuma M."/>
        </authorList>
    </citation>
    <scope>NUCLEOTIDE SEQUENCE [LARGE SCALE GENOMIC DNA]</scope>
    <source>
        <strain evidence="1 2">JCM19232</strain>
    </source>
</reference>
<accession>A0A0B8PL89</accession>
<dbReference type="Proteomes" id="UP000031670">
    <property type="component" value="Unassembled WGS sequence"/>
</dbReference>